<comment type="caution">
    <text evidence="3">The sequence shown here is derived from an EMBL/GenBank/DDBJ whole genome shotgun (WGS) entry which is preliminary data.</text>
</comment>
<dbReference type="AlphaFoldDB" id="A0A5S3Z454"/>
<feature type="compositionally biased region" description="Polar residues" evidence="1">
    <location>
        <begin position="179"/>
        <end position="189"/>
    </location>
</feature>
<feature type="compositionally biased region" description="Basic and acidic residues" evidence="1">
    <location>
        <begin position="190"/>
        <end position="199"/>
    </location>
</feature>
<dbReference type="InterPro" id="IPR044927">
    <property type="entry name" value="Endonuclea_NS_2"/>
</dbReference>
<organism evidence="3 4">
    <name type="scientific">Pseudoalteromonas ruthenica</name>
    <dbReference type="NCBI Taxonomy" id="151081"/>
    <lineage>
        <taxon>Bacteria</taxon>
        <taxon>Pseudomonadati</taxon>
        <taxon>Pseudomonadota</taxon>
        <taxon>Gammaproteobacteria</taxon>
        <taxon>Alteromonadales</taxon>
        <taxon>Pseudoalteromonadaceae</taxon>
        <taxon>Pseudoalteromonas</taxon>
    </lineage>
</organism>
<reference evidence="4" key="2">
    <citation type="submission" date="2019-06" db="EMBL/GenBank/DDBJ databases">
        <title>Co-occurence of chitin degradation, pigmentation and bioactivity in marine Pseudoalteromonas.</title>
        <authorList>
            <person name="Sonnenschein E.C."/>
            <person name="Bech P.K."/>
        </authorList>
    </citation>
    <scope>NUCLEOTIDE SEQUENCE [LARGE SCALE GENOMIC DNA]</scope>
    <source>
        <strain evidence="4">S2897</strain>
    </source>
</reference>
<dbReference type="Proteomes" id="UP000305874">
    <property type="component" value="Unassembled WGS sequence"/>
</dbReference>
<name>A0A5S3Z454_9GAMM</name>
<sequence>MCAMESSSLVKDYNPVTPAAFARGYIVYCSFGHPHLVCRPEHIPDDPMLPHPIYAFRSGRVFAEQFLHDLDPWRNSQFIISTLFDYLHITSFGSGYKPVTSQLNEVAEALVDERLVMFELWDIAEHPNVVKQQLQKSDKTRSSDAAGSSAPKRSSGADLASPEKKAPPKPGIGAIPVTSGGSSKPSQDPKTPKALEAKKATASKKKTISDKQGKNEATWTVDEQGRPLSVEATLCETHTGCTRSSQEQSHQQQVGGESRASDDDGGHLVGHRFLKDQGLKNLFPQNSNLNRSAYKKMENEWADWTKEGFKVKLKVTLLPPGAERPTDILCEYEVFDSESEERVYKKDHRFNNKRGEKFDRVDKKKMKTYKRNS</sequence>
<feature type="compositionally biased region" description="Polar residues" evidence="1">
    <location>
        <begin position="239"/>
        <end position="255"/>
    </location>
</feature>
<protein>
    <recommendedName>
        <fullName evidence="2">Type VII secretion system protein EssD-like domain-containing protein</fullName>
    </recommendedName>
</protein>
<accession>A0A5S3Z454</accession>
<dbReference type="InterPro" id="IPR044929">
    <property type="entry name" value="DNA/RNA_non-sp_Endonuclease_sf"/>
</dbReference>
<evidence type="ECO:0000256" key="1">
    <source>
        <dbReference type="SAM" id="MobiDB-lite"/>
    </source>
</evidence>
<proteinExistence type="predicted"/>
<reference evidence="3 4" key="1">
    <citation type="submission" date="2017-12" db="EMBL/GenBank/DDBJ databases">
        <authorList>
            <person name="Paulsen S."/>
            <person name="Gram L.K."/>
        </authorList>
    </citation>
    <scope>NUCLEOTIDE SEQUENCE [LARGE SCALE GENOMIC DNA]</scope>
    <source>
        <strain evidence="3 4">S2897</strain>
    </source>
</reference>
<feature type="region of interest" description="Disordered" evidence="1">
    <location>
        <begin position="132"/>
        <end position="287"/>
    </location>
</feature>
<dbReference type="Gene3D" id="3.40.570.10">
    <property type="entry name" value="Extracellular Endonuclease, subunit A"/>
    <property type="match status" value="1"/>
</dbReference>
<feature type="domain" description="Type VII secretion system protein EssD-like" evidence="2">
    <location>
        <begin position="214"/>
        <end position="322"/>
    </location>
</feature>
<gene>
    <name evidence="3" type="ORF">CWC05_09975</name>
</gene>
<dbReference type="Pfam" id="PF13930">
    <property type="entry name" value="Endonuclea_NS_2"/>
    <property type="match status" value="1"/>
</dbReference>
<evidence type="ECO:0000313" key="3">
    <source>
        <dbReference type="EMBL" id="TMP86801.1"/>
    </source>
</evidence>
<dbReference type="EMBL" id="PNCG01000010">
    <property type="protein sequence ID" value="TMP86801.1"/>
    <property type="molecule type" value="Genomic_DNA"/>
</dbReference>
<evidence type="ECO:0000259" key="2">
    <source>
        <dbReference type="Pfam" id="PF13930"/>
    </source>
</evidence>
<evidence type="ECO:0000313" key="4">
    <source>
        <dbReference type="Proteomes" id="UP000305874"/>
    </source>
</evidence>
<dbReference type="STRING" id="151081.TW72_05955"/>